<protein>
    <submittedName>
        <fullName evidence="1">Uncharacterized protein</fullName>
    </submittedName>
</protein>
<evidence type="ECO:0000313" key="1">
    <source>
        <dbReference type="EMBL" id="EFO00103.1"/>
    </source>
</evidence>
<dbReference type="Proteomes" id="UP000003316">
    <property type="component" value="Unassembled WGS sequence"/>
</dbReference>
<accession>E1LTU2</accession>
<dbReference type="AlphaFoldDB" id="E1LTU2"/>
<organism evidence="1 2">
    <name type="scientific">Streptococcus mitis SK597</name>
    <dbReference type="NCBI Taxonomy" id="585204"/>
    <lineage>
        <taxon>Bacteria</taxon>
        <taxon>Bacillati</taxon>
        <taxon>Bacillota</taxon>
        <taxon>Bacilli</taxon>
        <taxon>Lactobacillales</taxon>
        <taxon>Streptococcaceae</taxon>
        <taxon>Streptococcus</taxon>
        <taxon>Streptococcus mitis group</taxon>
    </lineage>
</organism>
<proteinExistence type="predicted"/>
<evidence type="ECO:0000313" key="2">
    <source>
        <dbReference type="Proteomes" id="UP000003316"/>
    </source>
</evidence>
<gene>
    <name evidence="1" type="ORF">SMSK597_1386</name>
</gene>
<comment type="caution">
    <text evidence="1">The sequence shown here is derived from an EMBL/GenBank/DDBJ whole genome shotgun (WGS) entry which is preliminary data.</text>
</comment>
<name>E1LTU2_STRMT</name>
<sequence>MQLAKSTFFLTLDNSLLFQYSIVKLYFSTQYIENLAKQ</sequence>
<reference evidence="1 2" key="1">
    <citation type="submission" date="2010-09" db="EMBL/GenBank/DDBJ databases">
        <authorList>
            <person name="Daugherty S.C."/>
            <person name="Tallon L.J."/>
            <person name="Jones K.M."/>
            <person name="Liu X."/>
            <person name="Kilian M."/>
            <person name="Tettelin H."/>
        </authorList>
    </citation>
    <scope>NUCLEOTIDE SEQUENCE [LARGE SCALE GENOMIC DNA]</scope>
    <source>
        <strain evidence="1 2">SK597</strain>
    </source>
</reference>
<dbReference type="EMBL" id="AEDV01000078">
    <property type="protein sequence ID" value="EFO00103.1"/>
    <property type="molecule type" value="Genomic_DNA"/>
</dbReference>